<evidence type="ECO:0000259" key="1">
    <source>
        <dbReference type="Pfam" id="PF03235"/>
    </source>
</evidence>
<dbReference type="PANTHER" id="PTHR35149:SF2">
    <property type="entry name" value="DUF262 DOMAIN-CONTAINING PROTEIN"/>
    <property type="match status" value="1"/>
</dbReference>
<dbReference type="PATRIC" id="fig|301375.6.peg.538"/>
<evidence type="ECO:0000313" key="3">
    <source>
        <dbReference type="EMBL" id="KUK95978.1"/>
    </source>
</evidence>
<gene>
    <name evidence="2" type="ORF">XD72_1748</name>
    <name evidence="3" type="ORF">XE07_1414</name>
</gene>
<proteinExistence type="predicted"/>
<dbReference type="Proteomes" id="UP000057043">
    <property type="component" value="Unassembled WGS sequence"/>
</dbReference>
<reference evidence="4 5" key="2">
    <citation type="journal article" date="2015" name="MBio">
        <title>Genome-Resolved Metagenomic Analysis Reveals Roles for Candidate Phyla and Other Microbial Community Members in Biogeochemical Transformations in Oil Reservoirs.</title>
        <authorList>
            <person name="Hu P."/>
            <person name="Tom L."/>
            <person name="Singh A."/>
            <person name="Thomas B.C."/>
            <person name="Baker B.J."/>
            <person name="Piceno Y.M."/>
            <person name="Andersen G.L."/>
            <person name="Banfield J.F."/>
        </authorList>
    </citation>
    <scope>NUCLEOTIDE SEQUENCE [LARGE SCALE GENOMIC DNA]</scope>
    <source>
        <strain evidence="2">57_489</strain>
    </source>
</reference>
<dbReference type="EMBL" id="LGFT01000044">
    <property type="protein sequence ID" value="KUK43848.1"/>
    <property type="molecule type" value="Genomic_DNA"/>
</dbReference>
<dbReference type="InterPro" id="IPR004919">
    <property type="entry name" value="GmrSD_N"/>
</dbReference>
<accession>A0A101IIR2</accession>
<reference evidence="3" key="1">
    <citation type="journal article" date="2015" name="MBio">
        <title>Genome-resolved metagenomic analysis reveals roles for candidate phyla and other microbial community members in biogeochemical transformations in oil reservoirs.</title>
        <authorList>
            <person name="Hu P."/>
            <person name="Tom L."/>
            <person name="Singh A."/>
            <person name="Thomas B.C."/>
            <person name="Baker B.J."/>
            <person name="Piceno Y.M."/>
            <person name="Andersen G.L."/>
            <person name="Banfield J.F."/>
        </authorList>
    </citation>
    <scope>NUCLEOTIDE SEQUENCE [LARGE SCALE GENOMIC DNA]</scope>
    <source>
        <strain evidence="3">56_747</strain>
    </source>
</reference>
<feature type="domain" description="GmrSD restriction endonucleases N-terminal" evidence="1">
    <location>
        <begin position="15"/>
        <end position="241"/>
    </location>
</feature>
<name>A0A101IIR2_9EURY</name>
<evidence type="ECO:0000313" key="5">
    <source>
        <dbReference type="Proteomes" id="UP000057043"/>
    </source>
</evidence>
<evidence type="ECO:0000313" key="2">
    <source>
        <dbReference type="EMBL" id="KUK43848.1"/>
    </source>
</evidence>
<organism evidence="3 4">
    <name type="scientific">Methanothrix harundinacea</name>
    <dbReference type="NCBI Taxonomy" id="301375"/>
    <lineage>
        <taxon>Archaea</taxon>
        <taxon>Methanobacteriati</taxon>
        <taxon>Methanobacteriota</taxon>
        <taxon>Stenosarchaea group</taxon>
        <taxon>Methanomicrobia</taxon>
        <taxon>Methanotrichales</taxon>
        <taxon>Methanotrichaceae</taxon>
        <taxon>Methanothrix</taxon>
    </lineage>
</organism>
<dbReference type="Pfam" id="PF03235">
    <property type="entry name" value="GmrSD_N"/>
    <property type="match status" value="1"/>
</dbReference>
<sequence length="484" mass="56713">MSTRGEIKSEKILVKDVFSRMWFRIPEYQRPYVWGTDEVSELLDDLTFAMNEKPDFDYFLGSFVFQSKAAAPEKGQEFDENDLLDGQQRMTTLLMLFAAIRDLAEEPDAKDDCQKCIYQKHSKYRSIPERTRVEFAIRKAAQDFIESYIKEESGTNRKKDLYKLNHTEGDISVRNMANAILVMRKFFEDNPDTSPEALLHFLLNNVLLIYVSTENLEDAFRLFTILNDRGIPLRNSDILKSTNLGALNTEEDKIRYAKMWEEAEAELGDDFDRFLSHVRAILVKEKPRLSLLQEFEDKIYEPKEREKSTGQMKPVLLSRGRETFKLIERYLSHYRTLLNGQNYDEIGNFEFDNLMRVMWTGLPATDWMPPLLRYFDKFQYEKLLAFLKGLDNKFSADWIGQYSPTARIDAMNRIIKVIDSAYTPDEVFSSGCFDIDSESLVRVIEGPVYGRRFARYLLLKLDYLYQNHDQRMHFETLSVVSLAV</sequence>
<dbReference type="Proteomes" id="UP000053961">
    <property type="component" value="Unassembled WGS sequence"/>
</dbReference>
<protein>
    <recommendedName>
        <fullName evidence="1">GmrSD restriction endonucleases N-terminal domain-containing protein</fullName>
    </recommendedName>
</protein>
<comment type="caution">
    <text evidence="3">The sequence shown here is derived from an EMBL/GenBank/DDBJ whole genome shotgun (WGS) entry which is preliminary data.</text>
</comment>
<dbReference type="EMBL" id="LGHB01000022">
    <property type="protein sequence ID" value="KUK95978.1"/>
    <property type="molecule type" value="Genomic_DNA"/>
</dbReference>
<dbReference type="AlphaFoldDB" id="A0A101IIR2"/>
<evidence type="ECO:0000313" key="4">
    <source>
        <dbReference type="Proteomes" id="UP000053961"/>
    </source>
</evidence>
<dbReference type="PANTHER" id="PTHR35149">
    <property type="entry name" value="SLL5132 PROTEIN"/>
    <property type="match status" value="1"/>
</dbReference>